<evidence type="ECO:0000256" key="1">
    <source>
        <dbReference type="SAM" id="Coils"/>
    </source>
</evidence>
<dbReference type="PANTHER" id="PTHR31749">
    <property type="entry name" value="KINETOCHORE-ASSOCIATED PROTEIN NSL1 HOMOLOG"/>
    <property type="match status" value="1"/>
</dbReference>
<dbReference type="eggNOG" id="ENOG502SA1D">
    <property type="taxonomic scope" value="Eukaryota"/>
</dbReference>
<dbReference type="PANTHER" id="PTHR31749:SF3">
    <property type="entry name" value="KINETOCHORE-ASSOCIATED PROTEIN NSL1 HOMOLOG"/>
    <property type="match status" value="1"/>
</dbReference>
<keyword evidence="1" id="KW-0175">Coiled coil</keyword>
<feature type="coiled-coil region" evidence="1">
    <location>
        <begin position="106"/>
        <end position="166"/>
    </location>
</feature>
<dbReference type="OrthoDB" id="2135762at2759"/>
<evidence type="ECO:0000313" key="2">
    <source>
        <dbReference type="EMBL" id="EPE26041.1"/>
    </source>
</evidence>
<protein>
    <recommendedName>
        <fullName evidence="4">Kinetochore protein mis14</fullName>
    </recommendedName>
</protein>
<dbReference type="GO" id="GO:0000070">
    <property type="term" value="P:mitotic sister chromatid segregation"/>
    <property type="evidence" value="ECO:0007669"/>
    <property type="project" value="InterPro"/>
</dbReference>
<name>S3D1V8_GLAL2</name>
<dbReference type="HOGENOM" id="CLU_070604_1_0_1"/>
<dbReference type="Pfam" id="PF08641">
    <property type="entry name" value="Mis14"/>
    <property type="match status" value="1"/>
</dbReference>
<dbReference type="RefSeq" id="XP_008087360.1">
    <property type="nucleotide sequence ID" value="XM_008089169.1"/>
</dbReference>
<accession>S3D1V8</accession>
<dbReference type="AlphaFoldDB" id="S3D1V8"/>
<evidence type="ECO:0000313" key="3">
    <source>
        <dbReference type="Proteomes" id="UP000016922"/>
    </source>
</evidence>
<dbReference type="Proteomes" id="UP000016922">
    <property type="component" value="Unassembled WGS sequence"/>
</dbReference>
<sequence>MTELQRKIELQSIEDLQYLVGNIQRGAEEKIDQALPPMDGVEEDAMRKRVEEDVHNYIHKVFQVLAPNITINGLSPSQEQIQSVLSSSSLPTGIIEEHEPFNHKLFEKAKDNARQEEDLIEEIARLRRNIPGAVVEKNKKRFKEEVEADDENLKVLAAKMDDAEKKRSIGGSVLGIGKLERQDSVEQNWSHGVKGLERVLGGLPEVVARCDRATKAEEYVNGMHKE</sequence>
<reference evidence="2 3" key="1">
    <citation type="journal article" date="2013" name="BMC Genomics">
        <title>Genomics-driven discovery of the pneumocandin biosynthetic gene cluster in the fungus Glarea lozoyensis.</title>
        <authorList>
            <person name="Chen L."/>
            <person name="Yue Q."/>
            <person name="Zhang X."/>
            <person name="Xiang M."/>
            <person name="Wang C."/>
            <person name="Li S."/>
            <person name="Che Y."/>
            <person name="Ortiz-Lopez F.J."/>
            <person name="Bills G.F."/>
            <person name="Liu X."/>
            <person name="An Z."/>
        </authorList>
    </citation>
    <scope>NUCLEOTIDE SEQUENCE [LARGE SCALE GENOMIC DNA]</scope>
    <source>
        <strain evidence="3">ATCC 20868 / MF5171</strain>
    </source>
</reference>
<dbReference type="GO" id="GO:0000444">
    <property type="term" value="C:MIS12/MIND type complex"/>
    <property type="evidence" value="ECO:0007669"/>
    <property type="project" value="TreeGrafter"/>
</dbReference>
<proteinExistence type="predicted"/>
<dbReference type="InterPro" id="IPR013950">
    <property type="entry name" value="Mis14/Nsl1"/>
</dbReference>
<dbReference type="KEGG" id="glz:GLAREA_01953"/>
<dbReference type="OMA" id="EVQRNWE"/>
<organism evidence="2 3">
    <name type="scientific">Glarea lozoyensis (strain ATCC 20868 / MF5171)</name>
    <dbReference type="NCBI Taxonomy" id="1116229"/>
    <lineage>
        <taxon>Eukaryota</taxon>
        <taxon>Fungi</taxon>
        <taxon>Dikarya</taxon>
        <taxon>Ascomycota</taxon>
        <taxon>Pezizomycotina</taxon>
        <taxon>Leotiomycetes</taxon>
        <taxon>Helotiales</taxon>
        <taxon>Helotiaceae</taxon>
        <taxon>Glarea</taxon>
    </lineage>
</organism>
<keyword evidence="3" id="KW-1185">Reference proteome</keyword>
<dbReference type="STRING" id="1116229.S3D1V8"/>
<dbReference type="EMBL" id="KE145371">
    <property type="protein sequence ID" value="EPE26041.1"/>
    <property type="molecule type" value="Genomic_DNA"/>
</dbReference>
<evidence type="ECO:0008006" key="4">
    <source>
        <dbReference type="Google" id="ProtNLM"/>
    </source>
</evidence>
<dbReference type="GeneID" id="19461011"/>
<gene>
    <name evidence="2" type="ORF">GLAREA_01953</name>
</gene>